<feature type="compositionally biased region" description="Basic and acidic residues" evidence="1">
    <location>
        <begin position="64"/>
        <end position="73"/>
    </location>
</feature>
<name>A0A5P2W4V3_9ACTN</name>
<sequence length="73" mass="8152">MAAVSYSRFLRGWPGTAGVPRRAPPRNRTLRAGRRPRNGTPPPPAPSQEPRALLRPPPRNRAPPRTDRRGARQ</sequence>
<evidence type="ECO:0000313" key="2">
    <source>
        <dbReference type="EMBL" id="QEV39357.1"/>
    </source>
</evidence>
<dbReference type="KEGG" id="snq:CP978_12950"/>
<feature type="region of interest" description="Disordered" evidence="1">
    <location>
        <begin position="1"/>
        <end position="73"/>
    </location>
</feature>
<dbReference type="Proteomes" id="UP000325763">
    <property type="component" value="Chromosome"/>
</dbReference>
<dbReference type="EMBL" id="CP023747">
    <property type="protein sequence ID" value="QEV39357.1"/>
    <property type="molecule type" value="Genomic_DNA"/>
</dbReference>
<organism evidence="2 3">
    <name type="scientific">Streptomyces nodosus</name>
    <dbReference type="NCBI Taxonomy" id="40318"/>
    <lineage>
        <taxon>Bacteria</taxon>
        <taxon>Bacillati</taxon>
        <taxon>Actinomycetota</taxon>
        <taxon>Actinomycetes</taxon>
        <taxon>Kitasatosporales</taxon>
        <taxon>Streptomycetaceae</taxon>
        <taxon>Streptomyces</taxon>
    </lineage>
</organism>
<feature type="compositionally biased region" description="Basic residues" evidence="1">
    <location>
        <begin position="23"/>
        <end position="37"/>
    </location>
</feature>
<gene>
    <name evidence="2" type="ORF">CP978_12950</name>
</gene>
<evidence type="ECO:0000313" key="3">
    <source>
        <dbReference type="Proteomes" id="UP000325763"/>
    </source>
</evidence>
<reference evidence="2 3" key="1">
    <citation type="submission" date="2017-09" db="EMBL/GenBank/DDBJ databases">
        <title>Streptomyces genome completion.</title>
        <authorList>
            <person name="Lee N."/>
            <person name="Cho B.-K."/>
        </authorList>
    </citation>
    <scope>NUCLEOTIDE SEQUENCE [LARGE SCALE GENOMIC DNA]</scope>
    <source>
        <strain evidence="2 3">ATCC 14899</strain>
    </source>
</reference>
<dbReference type="AlphaFoldDB" id="A0A5P2W4V3"/>
<proteinExistence type="predicted"/>
<evidence type="ECO:0000256" key="1">
    <source>
        <dbReference type="SAM" id="MobiDB-lite"/>
    </source>
</evidence>
<protein>
    <submittedName>
        <fullName evidence="2">Uncharacterized protein</fullName>
    </submittedName>
</protein>
<accession>A0A5P2W4V3</accession>